<dbReference type="PROSITE" id="PS50943">
    <property type="entry name" value="HTH_CROC1"/>
    <property type="match status" value="1"/>
</dbReference>
<keyword evidence="1" id="KW-0238">DNA-binding</keyword>
<dbReference type="Gene3D" id="1.10.260.40">
    <property type="entry name" value="lambda repressor-like DNA-binding domains"/>
    <property type="match status" value="1"/>
</dbReference>
<dbReference type="GO" id="GO:0003700">
    <property type="term" value="F:DNA-binding transcription factor activity"/>
    <property type="evidence" value="ECO:0007669"/>
    <property type="project" value="TreeGrafter"/>
</dbReference>
<dbReference type="SUPFAM" id="SSF47413">
    <property type="entry name" value="lambda repressor-like DNA-binding domains"/>
    <property type="match status" value="1"/>
</dbReference>
<dbReference type="InterPro" id="IPR010982">
    <property type="entry name" value="Lambda_DNA-bd_dom_sf"/>
</dbReference>
<dbReference type="PANTHER" id="PTHR46797:SF1">
    <property type="entry name" value="METHYLPHOSPHONATE SYNTHASE"/>
    <property type="match status" value="1"/>
</dbReference>
<dbReference type="EMBL" id="KY883660">
    <property type="protein sequence ID" value="ASU52234.1"/>
    <property type="molecule type" value="Genomic_DNA"/>
</dbReference>
<dbReference type="GeneID" id="93444688"/>
<accession>A0A223Q3P1</accession>
<protein>
    <recommendedName>
        <fullName evidence="2">HTH cro/C1-type domain-containing protein</fullName>
    </recommendedName>
</protein>
<dbReference type="AlphaFoldDB" id="A0A223Q3P1"/>
<dbReference type="Pfam" id="PF01381">
    <property type="entry name" value="HTH_3"/>
    <property type="match status" value="1"/>
</dbReference>
<evidence type="ECO:0000256" key="1">
    <source>
        <dbReference type="ARBA" id="ARBA00023125"/>
    </source>
</evidence>
<organism evidence="3">
    <name type="scientific">Pseudomonas putida</name>
    <name type="common">Arthrobacter siderocapsulatus</name>
    <dbReference type="NCBI Taxonomy" id="303"/>
    <lineage>
        <taxon>Bacteria</taxon>
        <taxon>Pseudomonadati</taxon>
        <taxon>Pseudomonadota</taxon>
        <taxon>Gammaproteobacteria</taxon>
        <taxon>Pseudomonadales</taxon>
        <taxon>Pseudomonadaceae</taxon>
        <taxon>Pseudomonas</taxon>
    </lineage>
</organism>
<geneLocation type="plasmid" evidence="3">
    <name>pSY153-MDR</name>
</geneLocation>
<dbReference type="GO" id="GO:0005829">
    <property type="term" value="C:cytosol"/>
    <property type="evidence" value="ECO:0007669"/>
    <property type="project" value="TreeGrafter"/>
</dbReference>
<name>A0A223Q3P1_PSEPU</name>
<reference evidence="3" key="1">
    <citation type="journal article" date="2017" name="Oncotarget">
        <title>pSY153-MDR, a p12969-DIM-related mega plasmid carrying blaIMP-45 and armA, from clinical Pseudomonas putida.</title>
        <authorList>
            <person name="Yuan M."/>
            <person name="Chen H."/>
            <person name="Zhu X."/>
            <person name="Feng J."/>
            <person name="Zhan Z."/>
            <person name="Zhang D."/>
            <person name="Chen X."/>
            <person name="Zhao X."/>
            <person name="Lu J."/>
            <person name="Xu J."/>
            <person name="Zhou D."/>
            <person name="Li J."/>
        </authorList>
    </citation>
    <scope>NUCLEOTIDE SEQUENCE</scope>
    <source>
        <strain evidence="3">SY153</strain>
        <plasmid evidence="3">pSY153-MDR</plasmid>
    </source>
</reference>
<dbReference type="PANTHER" id="PTHR46797">
    <property type="entry name" value="HTH-TYPE TRANSCRIPTIONAL REGULATOR"/>
    <property type="match status" value="1"/>
</dbReference>
<evidence type="ECO:0000313" key="3">
    <source>
        <dbReference type="EMBL" id="ASU52234.1"/>
    </source>
</evidence>
<dbReference type="InterPro" id="IPR050807">
    <property type="entry name" value="TransReg_Diox_bact_type"/>
</dbReference>
<sequence>MSSWDSLIHFRKHNVAFGRALRNLRKTANLTQEQLGFEAGLDRTYISVLERGERSPTLDTIVSICDVFGLSVLELASHIQSQLDEMHDNQDSSRSP</sequence>
<dbReference type="InterPro" id="IPR001387">
    <property type="entry name" value="Cro/C1-type_HTH"/>
</dbReference>
<keyword evidence="3" id="KW-0614">Plasmid</keyword>
<feature type="domain" description="HTH cro/C1-type" evidence="2">
    <location>
        <begin position="21"/>
        <end position="75"/>
    </location>
</feature>
<dbReference type="CDD" id="cd00093">
    <property type="entry name" value="HTH_XRE"/>
    <property type="match status" value="1"/>
</dbReference>
<evidence type="ECO:0000259" key="2">
    <source>
        <dbReference type="PROSITE" id="PS50943"/>
    </source>
</evidence>
<proteinExistence type="predicted"/>
<dbReference type="GO" id="GO:0003677">
    <property type="term" value="F:DNA binding"/>
    <property type="evidence" value="ECO:0007669"/>
    <property type="project" value="UniProtKB-KW"/>
</dbReference>
<dbReference type="SMART" id="SM00530">
    <property type="entry name" value="HTH_XRE"/>
    <property type="match status" value="1"/>
</dbReference>
<dbReference type="RefSeq" id="WP_223290630.1">
    <property type="nucleotide sequence ID" value="NZ_CP134603.1"/>
</dbReference>